<feature type="domain" description="Peptidase C1A papain C-terminal" evidence="3">
    <location>
        <begin position="23"/>
        <end position="224"/>
    </location>
</feature>
<dbReference type="InterPro" id="IPR000668">
    <property type="entry name" value="Peptidase_C1A_C"/>
</dbReference>
<evidence type="ECO:0000313" key="4">
    <source>
        <dbReference type="EMBL" id="KAA6375383.1"/>
    </source>
</evidence>
<feature type="chain" id="PRO_5023861718" evidence="2">
    <location>
        <begin position="18"/>
        <end position="232"/>
    </location>
</feature>
<dbReference type="InterPro" id="IPR013128">
    <property type="entry name" value="Peptidase_C1A"/>
</dbReference>
<keyword evidence="2" id="KW-0732">Signal</keyword>
<dbReference type="GO" id="GO:0006508">
    <property type="term" value="P:proteolysis"/>
    <property type="evidence" value="ECO:0007669"/>
    <property type="project" value="UniProtKB-KW"/>
</dbReference>
<evidence type="ECO:0000313" key="5">
    <source>
        <dbReference type="Proteomes" id="UP000324800"/>
    </source>
</evidence>
<evidence type="ECO:0000256" key="1">
    <source>
        <dbReference type="ARBA" id="ARBA00008455"/>
    </source>
</evidence>
<feature type="non-terminal residue" evidence="4">
    <location>
        <position position="232"/>
    </location>
</feature>
<organism evidence="4 5">
    <name type="scientific">Streblomastix strix</name>
    <dbReference type="NCBI Taxonomy" id="222440"/>
    <lineage>
        <taxon>Eukaryota</taxon>
        <taxon>Metamonada</taxon>
        <taxon>Preaxostyla</taxon>
        <taxon>Oxymonadida</taxon>
        <taxon>Streblomastigidae</taxon>
        <taxon>Streblomastix</taxon>
    </lineage>
</organism>
<dbReference type="OrthoDB" id="10253408at2759"/>
<dbReference type="GO" id="GO:0008234">
    <property type="term" value="F:cysteine-type peptidase activity"/>
    <property type="evidence" value="ECO:0007669"/>
    <property type="project" value="InterPro"/>
</dbReference>
<feature type="signal peptide" evidence="2">
    <location>
        <begin position="1"/>
        <end position="17"/>
    </location>
</feature>
<dbReference type="PANTHER" id="PTHR12411">
    <property type="entry name" value="CYSTEINE PROTEASE FAMILY C1-RELATED"/>
    <property type="match status" value="1"/>
</dbReference>
<sequence length="232" mass="25251">MLLILLIASALAKQLVGLISNDLPDSFDSRSAWPDAILPVRDKGGCSADWAFAVVDVLGDALGIKGCSQGYLSAQQLLSCDSVDQGCTSGTTRTALNYLFTTKGIATEKCIPYISGSGRVPACSAQCSDKTEVVHHKVSNITLFSGTEEQIRADIMQYGPATMSFDGYEDFLSYKSGVYKHRSGKAVGTVSVIVIGWGIENGEPYWFCQNALGKSWGEQVYYFYYYFSFNLL</sequence>
<dbReference type="Pfam" id="PF00112">
    <property type="entry name" value="Peptidase_C1"/>
    <property type="match status" value="1"/>
</dbReference>
<dbReference type="SMART" id="SM00645">
    <property type="entry name" value="Pept_C1"/>
    <property type="match status" value="1"/>
</dbReference>
<keyword evidence="4" id="KW-0645">Protease</keyword>
<evidence type="ECO:0000256" key="2">
    <source>
        <dbReference type="SAM" id="SignalP"/>
    </source>
</evidence>
<keyword evidence="4" id="KW-0378">Hydrolase</keyword>
<dbReference type="Proteomes" id="UP000324800">
    <property type="component" value="Unassembled WGS sequence"/>
</dbReference>
<name>A0A5J4UYV8_9EUKA</name>
<dbReference type="Gene3D" id="3.90.70.10">
    <property type="entry name" value="Cysteine proteinases"/>
    <property type="match status" value="1"/>
</dbReference>
<reference evidence="4 5" key="1">
    <citation type="submission" date="2019-03" db="EMBL/GenBank/DDBJ databases">
        <title>Single cell metagenomics reveals metabolic interactions within the superorganism composed of flagellate Streblomastix strix and complex community of Bacteroidetes bacteria on its surface.</title>
        <authorList>
            <person name="Treitli S.C."/>
            <person name="Kolisko M."/>
            <person name="Husnik F."/>
            <person name="Keeling P."/>
            <person name="Hampl V."/>
        </authorList>
    </citation>
    <scope>NUCLEOTIDE SEQUENCE [LARGE SCALE GENOMIC DNA]</scope>
    <source>
        <strain evidence="4">ST1C</strain>
    </source>
</reference>
<dbReference type="InterPro" id="IPR038765">
    <property type="entry name" value="Papain-like_cys_pep_sf"/>
</dbReference>
<protein>
    <submittedName>
        <fullName evidence="4">Putative cathepsin B2 cysteine protease</fullName>
    </submittedName>
</protein>
<evidence type="ECO:0000259" key="3">
    <source>
        <dbReference type="SMART" id="SM00645"/>
    </source>
</evidence>
<dbReference type="SUPFAM" id="SSF54001">
    <property type="entry name" value="Cysteine proteinases"/>
    <property type="match status" value="1"/>
</dbReference>
<accession>A0A5J4UYV8</accession>
<proteinExistence type="inferred from homology"/>
<dbReference type="EMBL" id="SNRW01011271">
    <property type="protein sequence ID" value="KAA6375383.1"/>
    <property type="molecule type" value="Genomic_DNA"/>
</dbReference>
<dbReference type="AlphaFoldDB" id="A0A5J4UYV8"/>
<comment type="similarity">
    <text evidence="1">Belongs to the peptidase C1 family.</text>
</comment>
<gene>
    <name evidence="4" type="ORF">EZS28_029090</name>
</gene>
<comment type="caution">
    <text evidence="4">The sequence shown here is derived from an EMBL/GenBank/DDBJ whole genome shotgun (WGS) entry which is preliminary data.</text>
</comment>